<accession>A0A9P3PM83</accession>
<dbReference type="OrthoDB" id="565731at2759"/>
<dbReference type="Proteomes" id="UP001063166">
    <property type="component" value="Unassembled WGS sequence"/>
</dbReference>
<dbReference type="AlphaFoldDB" id="A0A9P3PM83"/>
<evidence type="ECO:0000313" key="2">
    <source>
        <dbReference type="EMBL" id="GLB38925.1"/>
    </source>
</evidence>
<proteinExistence type="predicted"/>
<keyword evidence="3" id="KW-1185">Reference proteome</keyword>
<name>A0A9P3PM83_LYOSH</name>
<protein>
    <submittedName>
        <fullName evidence="2">Uncharacterized protein</fullName>
    </submittedName>
</protein>
<comment type="caution">
    <text evidence="2">The sequence shown here is derived from an EMBL/GenBank/DDBJ whole genome shotgun (WGS) entry which is preliminary data.</text>
</comment>
<evidence type="ECO:0000313" key="3">
    <source>
        <dbReference type="Proteomes" id="UP001063166"/>
    </source>
</evidence>
<sequence>MASLAARHAAHHLRAARPVCRRTLHLTPVVQKKRGKVEIEDLFSDEVEGDLIKPEPAPQAKSSGVTKASSTRQASPSSSTSAAAPAAKVSKRRRLSEKSRAARFDNLCAFVEPRLGRRPTLKMPMVRKSAWAQLLQLAASEAQMVKITEMFPGWKESGHEFDAAFSEAFVRRCEELSCPLLALQVFGDYAKYNLPLSLAAARHLLHSLHAKHPLEATVTAAALYPVYGLPPVERDAVSCALVMAACFRDGSTKALKAAEGMLPQLEKTLRETKPQRRTHGNAEGNETVAVKEERPTVWMKWALKKVDKALFVQRGGERVDWLALWRERSGHIPVPGKF</sequence>
<dbReference type="EMBL" id="BRPK01000006">
    <property type="protein sequence ID" value="GLB38925.1"/>
    <property type="molecule type" value="Genomic_DNA"/>
</dbReference>
<feature type="compositionally biased region" description="Low complexity" evidence="1">
    <location>
        <begin position="68"/>
        <end position="87"/>
    </location>
</feature>
<evidence type="ECO:0000256" key="1">
    <source>
        <dbReference type="SAM" id="MobiDB-lite"/>
    </source>
</evidence>
<feature type="region of interest" description="Disordered" evidence="1">
    <location>
        <begin position="50"/>
        <end position="97"/>
    </location>
</feature>
<gene>
    <name evidence="2" type="ORF">LshimejAT787_0600870</name>
</gene>
<organism evidence="2 3">
    <name type="scientific">Lyophyllum shimeji</name>
    <name type="common">Hon-shimeji</name>
    <name type="synonym">Tricholoma shimeji</name>
    <dbReference type="NCBI Taxonomy" id="47721"/>
    <lineage>
        <taxon>Eukaryota</taxon>
        <taxon>Fungi</taxon>
        <taxon>Dikarya</taxon>
        <taxon>Basidiomycota</taxon>
        <taxon>Agaricomycotina</taxon>
        <taxon>Agaricomycetes</taxon>
        <taxon>Agaricomycetidae</taxon>
        <taxon>Agaricales</taxon>
        <taxon>Tricholomatineae</taxon>
        <taxon>Lyophyllaceae</taxon>
        <taxon>Lyophyllum</taxon>
    </lineage>
</organism>
<reference evidence="2" key="1">
    <citation type="submission" date="2022-07" db="EMBL/GenBank/DDBJ databases">
        <title>The genome of Lyophyllum shimeji provides insight into the initial evolution of ectomycorrhizal fungal genome.</title>
        <authorList>
            <person name="Kobayashi Y."/>
            <person name="Shibata T."/>
            <person name="Hirakawa H."/>
            <person name="Shigenobu S."/>
            <person name="Nishiyama T."/>
            <person name="Yamada A."/>
            <person name="Hasebe M."/>
            <person name="Kawaguchi M."/>
        </authorList>
    </citation>
    <scope>NUCLEOTIDE SEQUENCE</scope>
    <source>
        <strain evidence="2">AT787</strain>
    </source>
</reference>